<dbReference type="GO" id="GO:0004360">
    <property type="term" value="F:glutamine-fructose-6-phosphate transaminase (isomerizing) activity"/>
    <property type="evidence" value="ECO:0007669"/>
    <property type="project" value="UniProtKB-UniRule"/>
</dbReference>
<dbReference type="GO" id="GO:0097367">
    <property type="term" value="F:carbohydrate derivative binding"/>
    <property type="evidence" value="ECO:0007669"/>
    <property type="project" value="InterPro"/>
</dbReference>
<dbReference type="FunFam" id="3.40.50.10490:FF:000002">
    <property type="entry name" value="Glutamine--fructose-6-phosphate aminotransferase [isomerizing]"/>
    <property type="match status" value="1"/>
</dbReference>
<evidence type="ECO:0000313" key="13">
    <source>
        <dbReference type="EMBL" id="GAO30344.1"/>
    </source>
</evidence>
<evidence type="ECO:0000256" key="9">
    <source>
        <dbReference type="ARBA" id="ARBA00022962"/>
    </source>
</evidence>
<keyword evidence="7 10" id="KW-0808">Transferase</keyword>
<dbReference type="PROSITE" id="PS51464">
    <property type="entry name" value="SIS"/>
    <property type="match status" value="2"/>
</dbReference>
<evidence type="ECO:0000256" key="6">
    <source>
        <dbReference type="ARBA" id="ARBA00022576"/>
    </source>
</evidence>
<dbReference type="PANTHER" id="PTHR10937">
    <property type="entry name" value="GLUCOSAMINE--FRUCTOSE-6-PHOSPHATE AMINOTRANSFERASE, ISOMERIZING"/>
    <property type="match status" value="1"/>
</dbReference>
<dbReference type="PROSITE" id="PS51278">
    <property type="entry name" value="GATASE_TYPE_2"/>
    <property type="match status" value="1"/>
</dbReference>
<comment type="catalytic activity">
    <reaction evidence="1 10">
        <text>D-fructose 6-phosphate + L-glutamine = D-glucosamine 6-phosphate + L-glutamate</text>
        <dbReference type="Rhea" id="RHEA:13237"/>
        <dbReference type="ChEBI" id="CHEBI:29985"/>
        <dbReference type="ChEBI" id="CHEBI:58359"/>
        <dbReference type="ChEBI" id="CHEBI:58725"/>
        <dbReference type="ChEBI" id="CHEBI:61527"/>
        <dbReference type="EC" id="2.6.1.16"/>
    </reaction>
</comment>
<dbReference type="AlphaFoldDB" id="A0A0E9LYK3"/>
<proteinExistence type="inferred from homology"/>
<evidence type="ECO:0000256" key="7">
    <source>
        <dbReference type="ARBA" id="ARBA00022679"/>
    </source>
</evidence>
<dbReference type="Gene3D" id="3.40.50.10490">
    <property type="entry name" value="Glucose-6-phosphate isomerase like protein, domain 1"/>
    <property type="match status" value="2"/>
</dbReference>
<gene>
    <name evidence="10" type="primary">glmS</name>
    <name evidence="13" type="ORF">JCM15548_12607</name>
</gene>
<dbReference type="RefSeq" id="WP_062125256.1">
    <property type="nucleotide sequence ID" value="NZ_BAZW01000022.1"/>
</dbReference>
<name>A0A0E9LYK3_9BACT</name>
<comment type="caution">
    <text evidence="13">The sequence shown here is derived from an EMBL/GenBank/DDBJ whole genome shotgun (WGS) entry which is preliminary data.</text>
</comment>
<dbReference type="GO" id="GO:0006002">
    <property type="term" value="P:fructose 6-phosphate metabolic process"/>
    <property type="evidence" value="ECO:0007669"/>
    <property type="project" value="TreeGrafter"/>
</dbReference>
<dbReference type="CDD" id="cd00714">
    <property type="entry name" value="GFAT"/>
    <property type="match status" value="1"/>
</dbReference>
<dbReference type="PANTHER" id="PTHR10937:SF0">
    <property type="entry name" value="GLUTAMINE--FRUCTOSE-6-PHOSPHATE TRANSAMINASE (ISOMERIZING)"/>
    <property type="match status" value="1"/>
</dbReference>
<evidence type="ECO:0000256" key="1">
    <source>
        <dbReference type="ARBA" id="ARBA00001031"/>
    </source>
</evidence>
<reference evidence="13 14" key="1">
    <citation type="journal article" date="2015" name="Microbes Environ.">
        <title>Distribution and evolution of nitrogen fixation genes in the phylum bacteroidetes.</title>
        <authorList>
            <person name="Inoue J."/>
            <person name="Oshima K."/>
            <person name="Suda W."/>
            <person name="Sakamoto M."/>
            <person name="Iino T."/>
            <person name="Noda S."/>
            <person name="Hongoh Y."/>
            <person name="Hattori M."/>
            <person name="Ohkuma M."/>
        </authorList>
    </citation>
    <scope>NUCLEOTIDE SEQUENCE [LARGE SCALE GENOMIC DNA]</scope>
    <source>
        <strain evidence="13">JCM 15548</strain>
    </source>
</reference>
<comment type="function">
    <text evidence="10">Catalyzes the first step in hexosamine metabolism, converting fructose-6P into glucosamine-6P using glutamine as a nitrogen source.</text>
</comment>
<keyword evidence="8" id="KW-0677">Repeat</keyword>
<dbReference type="InterPro" id="IPR035490">
    <property type="entry name" value="GlmS/FrlB_SIS"/>
</dbReference>
<evidence type="ECO:0000256" key="10">
    <source>
        <dbReference type="HAMAP-Rule" id="MF_00164"/>
    </source>
</evidence>
<dbReference type="InterPro" id="IPR001347">
    <property type="entry name" value="SIS_dom"/>
</dbReference>
<keyword evidence="5 10" id="KW-0963">Cytoplasm</keyword>
<organism evidence="13 14">
    <name type="scientific">Geofilum rubicundum JCM 15548</name>
    <dbReference type="NCBI Taxonomy" id="1236989"/>
    <lineage>
        <taxon>Bacteria</taxon>
        <taxon>Pseudomonadati</taxon>
        <taxon>Bacteroidota</taxon>
        <taxon>Bacteroidia</taxon>
        <taxon>Marinilabiliales</taxon>
        <taxon>Marinilabiliaceae</taxon>
        <taxon>Geofilum</taxon>
    </lineage>
</organism>
<dbReference type="NCBIfam" id="TIGR01135">
    <property type="entry name" value="glmS"/>
    <property type="match status" value="1"/>
</dbReference>
<evidence type="ECO:0000259" key="12">
    <source>
        <dbReference type="PROSITE" id="PS51464"/>
    </source>
</evidence>
<feature type="domain" description="SIS" evidence="12">
    <location>
        <begin position="460"/>
        <end position="601"/>
    </location>
</feature>
<evidence type="ECO:0000259" key="11">
    <source>
        <dbReference type="PROSITE" id="PS51278"/>
    </source>
</evidence>
<dbReference type="NCBIfam" id="NF001484">
    <property type="entry name" value="PRK00331.1"/>
    <property type="match status" value="1"/>
</dbReference>
<dbReference type="CDD" id="cd05008">
    <property type="entry name" value="SIS_GlmS_GlmD_1"/>
    <property type="match status" value="1"/>
</dbReference>
<dbReference type="CDD" id="cd05009">
    <property type="entry name" value="SIS_GlmS_GlmD_2"/>
    <property type="match status" value="1"/>
</dbReference>
<dbReference type="InterPro" id="IPR017932">
    <property type="entry name" value="GATase_2_dom"/>
</dbReference>
<dbReference type="InterPro" id="IPR005855">
    <property type="entry name" value="GFAT"/>
</dbReference>
<dbReference type="HAMAP" id="MF_00164">
    <property type="entry name" value="GlmS"/>
    <property type="match status" value="1"/>
</dbReference>
<accession>A0A0E9LYK3</accession>
<dbReference type="EC" id="2.6.1.16" evidence="3 10"/>
<sequence>MCGIVAYVGGRTAYPILIKGLQRLEYRGYDSAGIALLNGETHVYKCKGKVKDLEMLSKDQDISGTIGMGHTRWATHGEPNDVNAHPHQSMNGKFFVVHNGIIENYSHLRKELKSRGYQFKSETDTEVLANLIENIYLEQKVTAELAVRLALTRVVGAYGLVITCEDEPGQLIAARKGSPLVVGVGDNEYFLASDATPIVEYTDQVIYLNDEEVAVIRQDSLELKNLGNDSKTPDIKKISLSIDHIDKGDYEHFMLKEIHEQPVTIQDTFRGRISMDESKIFLGGILDVMPQLIKARRIIIVACGTSWHAGLVGEYLFEQYARIPVEVEYASEFRYRDPILEKDDLVIAISQSGETADTLAAIRKVRETDATILGICNVAGSSISRETDAGVYTHAGIEIGVASTKAFTSQITVLTMMALLLGSKRQALSASEYKHLIKELIQVPKKIEEILKEEHKIAEIAAVYKDVSNALYMGRGLLFPVALEGALKLKEISYIHAEGYPAAEMKHGPIALIDENMPVLALAANDESYEKMVSNIQEVKARKGKVIAVVTKGDKIIRKMADHIIEIPDCHEAVSPLLAVIPLQILSYHIALMRGCNVDQPRNLAKSVTVE</sequence>
<dbReference type="FunFam" id="3.40.50.10490:FF:000001">
    <property type="entry name" value="Glutamine--fructose-6-phosphate aminotransferase [isomerizing]"/>
    <property type="match status" value="1"/>
</dbReference>
<dbReference type="InterPro" id="IPR035466">
    <property type="entry name" value="GlmS/AgaS_SIS"/>
</dbReference>
<evidence type="ECO:0000256" key="5">
    <source>
        <dbReference type="ARBA" id="ARBA00022490"/>
    </source>
</evidence>
<evidence type="ECO:0000256" key="2">
    <source>
        <dbReference type="ARBA" id="ARBA00004496"/>
    </source>
</evidence>
<dbReference type="SUPFAM" id="SSF56235">
    <property type="entry name" value="N-terminal nucleophile aminohydrolases (Ntn hydrolases)"/>
    <property type="match status" value="1"/>
</dbReference>
<feature type="domain" description="Glutamine amidotransferase type-2" evidence="11">
    <location>
        <begin position="2"/>
        <end position="219"/>
    </location>
</feature>
<dbReference type="GO" id="GO:0046349">
    <property type="term" value="P:amino sugar biosynthetic process"/>
    <property type="evidence" value="ECO:0007669"/>
    <property type="project" value="UniProtKB-ARBA"/>
</dbReference>
<dbReference type="InterPro" id="IPR047084">
    <property type="entry name" value="GFAT_N"/>
</dbReference>
<dbReference type="GO" id="GO:0006047">
    <property type="term" value="P:UDP-N-acetylglucosamine metabolic process"/>
    <property type="evidence" value="ECO:0007669"/>
    <property type="project" value="TreeGrafter"/>
</dbReference>
<keyword evidence="9" id="KW-0315">Glutamine amidotransferase</keyword>
<evidence type="ECO:0000313" key="14">
    <source>
        <dbReference type="Proteomes" id="UP000032900"/>
    </source>
</evidence>
<evidence type="ECO:0000256" key="4">
    <source>
        <dbReference type="ARBA" id="ARBA00016090"/>
    </source>
</evidence>
<dbReference type="STRING" id="1236989.JCM15548_12607"/>
<keyword evidence="6 10" id="KW-0032">Aminotransferase</keyword>
<dbReference type="Pfam" id="PF01380">
    <property type="entry name" value="SIS"/>
    <property type="match status" value="2"/>
</dbReference>
<dbReference type="EMBL" id="BAZW01000022">
    <property type="protein sequence ID" value="GAO30344.1"/>
    <property type="molecule type" value="Genomic_DNA"/>
</dbReference>
<protein>
    <recommendedName>
        <fullName evidence="4 10">Glutamine--fructose-6-phosphate aminotransferase [isomerizing]</fullName>
        <ecNumber evidence="3 10">2.6.1.16</ecNumber>
    </recommendedName>
    <alternativeName>
        <fullName evidence="10">D-fructose-6-phosphate amidotransferase</fullName>
    </alternativeName>
    <alternativeName>
        <fullName evidence="10">GFAT</fullName>
    </alternativeName>
    <alternativeName>
        <fullName evidence="10">Glucosamine-6-phosphate synthase</fullName>
    </alternativeName>
    <alternativeName>
        <fullName evidence="10">Hexosephosphate aminotransferase</fullName>
    </alternativeName>
    <alternativeName>
        <fullName evidence="10">L-glutamine--D-fructose-6-phosphate amidotransferase</fullName>
    </alternativeName>
</protein>
<dbReference type="SUPFAM" id="SSF53697">
    <property type="entry name" value="SIS domain"/>
    <property type="match status" value="1"/>
</dbReference>
<dbReference type="Proteomes" id="UP000032900">
    <property type="component" value="Unassembled WGS sequence"/>
</dbReference>
<feature type="initiator methionine" description="Removed" evidence="10">
    <location>
        <position position="1"/>
    </location>
</feature>
<dbReference type="FunFam" id="3.60.20.10:FF:000006">
    <property type="entry name" value="Glutamine--fructose-6-phosphate aminotransferase [isomerizing]"/>
    <property type="match status" value="1"/>
</dbReference>
<dbReference type="Gene3D" id="3.60.20.10">
    <property type="entry name" value="Glutamine Phosphoribosylpyrophosphate, subunit 1, domain 1"/>
    <property type="match status" value="1"/>
</dbReference>
<dbReference type="GO" id="GO:0005829">
    <property type="term" value="C:cytosol"/>
    <property type="evidence" value="ECO:0007669"/>
    <property type="project" value="TreeGrafter"/>
</dbReference>
<evidence type="ECO:0000256" key="3">
    <source>
        <dbReference type="ARBA" id="ARBA00012916"/>
    </source>
</evidence>
<feature type="active site" description="For Fru-6P isomerization activity" evidence="10">
    <location>
        <position position="606"/>
    </location>
</feature>
<dbReference type="GO" id="GO:0005975">
    <property type="term" value="P:carbohydrate metabolic process"/>
    <property type="evidence" value="ECO:0007669"/>
    <property type="project" value="UniProtKB-UniRule"/>
</dbReference>
<dbReference type="Pfam" id="PF13522">
    <property type="entry name" value="GATase_6"/>
    <property type="match status" value="1"/>
</dbReference>
<dbReference type="OrthoDB" id="106547at2"/>
<feature type="active site" description="Nucleophile; for GATase activity" evidence="10">
    <location>
        <position position="2"/>
    </location>
</feature>
<dbReference type="GO" id="GO:0006487">
    <property type="term" value="P:protein N-linked glycosylation"/>
    <property type="evidence" value="ECO:0007669"/>
    <property type="project" value="TreeGrafter"/>
</dbReference>
<dbReference type="InterPro" id="IPR029055">
    <property type="entry name" value="Ntn_hydrolases_N"/>
</dbReference>
<dbReference type="InterPro" id="IPR046348">
    <property type="entry name" value="SIS_dom_sf"/>
</dbReference>
<evidence type="ECO:0000256" key="8">
    <source>
        <dbReference type="ARBA" id="ARBA00022737"/>
    </source>
</evidence>
<comment type="subunit">
    <text evidence="10">Homodimer.</text>
</comment>
<keyword evidence="14" id="KW-1185">Reference proteome</keyword>
<comment type="subcellular location">
    <subcellularLocation>
        <location evidence="2 10">Cytoplasm</location>
    </subcellularLocation>
</comment>
<feature type="domain" description="SIS" evidence="12">
    <location>
        <begin position="288"/>
        <end position="428"/>
    </location>
</feature>